<feature type="compositionally biased region" description="Basic and acidic residues" evidence="2">
    <location>
        <begin position="33"/>
        <end position="43"/>
    </location>
</feature>
<keyword evidence="1" id="KW-0677">Repeat</keyword>
<dbReference type="PANTHER" id="PTHR46618:SF1">
    <property type="entry name" value="ARMADILLO REPEAT-CONTAINING PROTEIN 3"/>
    <property type="match status" value="1"/>
</dbReference>
<proteinExistence type="predicted"/>
<dbReference type="Gramene" id="KVI07888">
    <property type="protein sequence ID" value="KVI07888"/>
    <property type="gene ID" value="Ccrd_013749"/>
</dbReference>
<keyword evidence="5" id="KW-1185">Reference proteome</keyword>
<evidence type="ECO:0000259" key="3">
    <source>
        <dbReference type="Pfam" id="PF14381"/>
    </source>
</evidence>
<evidence type="ECO:0000256" key="1">
    <source>
        <dbReference type="ARBA" id="ARBA00022737"/>
    </source>
</evidence>
<dbReference type="EMBL" id="LEKV01001471">
    <property type="protein sequence ID" value="KVI07888.1"/>
    <property type="molecule type" value="Genomic_DNA"/>
</dbReference>
<evidence type="ECO:0000256" key="2">
    <source>
        <dbReference type="SAM" id="MobiDB-lite"/>
    </source>
</evidence>
<sequence>MKSLFKKLNFRPNQASDSNPERSSSSSSKSNRRLSDVETHELNKPLSGIAGWLNSVTNKRSPSPPSSSNLKTTDRIEGFDSVSSSALDAAMDEVRTWDLGSGNSRDPEVEEEYQIQMALELSAREDPEAVQIEAVKQISLGSCPQENTPAEVVAYRYWNYSALSYDDKILDGFYDLYGIATSSKMPSLVDLQGTPVSDNVIWEAVLVNKAADSKLLSLEQKALEMAVKSMSESVNSAGHNLVQRLAVLVSDHMGGPAGDPDKMLIAWRDLSSGLKKTLGSMVLPLGSLNIGMARHRALLFKIQKIDGGVYIIAQVVLKDTFLLNYDITIIE</sequence>
<dbReference type="OMA" id="NIGMARH"/>
<evidence type="ECO:0000313" key="5">
    <source>
        <dbReference type="Proteomes" id="UP000243975"/>
    </source>
</evidence>
<organism evidence="4 5">
    <name type="scientific">Cynara cardunculus var. scolymus</name>
    <name type="common">Globe artichoke</name>
    <name type="synonym">Cynara scolymus</name>
    <dbReference type="NCBI Taxonomy" id="59895"/>
    <lineage>
        <taxon>Eukaryota</taxon>
        <taxon>Viridiplantae</taxon>
        <taxon>Streptophyta</taxon>
        <taxon>Embryophyta</taxon>
        <taxon>Tracheophyta</taxon>
        <taxon>Spermatophyta</taxon>
        <taxon>Magnoliopsida</taxon>
        <taxon>eudicotyledons</taxon>
        <taxon>Gunneridae</taxon>
        <taxon>Pentapetalae</taxon>
        <taxon>asterids</taxon>
        <taxon>campanulids</taxon>
        <taxon>Asterales</taxon>
        <taxon>Asteraceae</taxon>
        <taxon>Carduoideae</taxon>
        <taxon>Cardueae</taxon>
        <taxon>Carduinae</taxon>
        <taxon>Cynara</taxon>
    </lineage>
</organism>
<feature type="region of interest" description="Disordered" evidence="2">
    <location>
        <begin position="1"/>
        <end position="75"/>
    </location>
</feature>
<feature type="domain" description="EDR1/CTR1/ARMC3-like peptidase-like" evidence="3">
    <location>
        <begin position="150"/>
        <end position="302"/>
    </location>
</feature>
<dbReference type="AlphaFoldDB" id="A0A118K4Q4"/>
<dbReference type="PANTHER" id="PTHR46618">
    <property type="entry name" value="ARMADILLO REPEAT-CONTAINING PROTEIN 3"/>
    <property type="match status" value="1"/>
</dbReference>
<dbReference type="Proteomes" id="UP000243975">
    <property type="component" value="Unassembled WGS sequence"/>
</dbReference>
<reference evidence="4 5" key="1">
    <citation type="journal article" date="2016" name="Sci. Rep.">
        <title>The genome sequence of the outbreeding globe artichoke constructed de novo incorporating a phase-aware low-pass sequencing strategy of F1 progeny.</title>
        <authorList>
            <person name="Scaglione D."/>
            <person name="Reyes-Chin-Wo S."/>
            <person name="Acquadro A."/>
            <person name="Froenicke L."/>
            <person name="Portis E."/>
            <person name="Beitel C."/>
            <person name="Tirone M."/>
            <person name="Mauro R."/>
            <person name="Lo Monaco A."/>
            <person name="Mauromicale G."/>
            <person name="Faccioli P."/>
            <person name="Cattivelli L."/>
            <person name="Rieseberg L."/>
            <person name="Michelmore R."/>
            <person name="Lanteri S."/>
        </authorList>
    </citation>
    <scope>NUCLEOTIDE SEQUENCE [LARGE SCALE GENOMIC DNA]</scope>
    <source>
        <strain evidence="4">2C</strain>
    </source>
</reference>
<accession>A0A118K4Q4</accession>
<protein>
    <recommendedName>
        <fullName evidence="3">EDR1/CTR1/ARMC3-like peptidase-like domain-containing protein</fullName>
    </recommendedName>
</protein>
<dbReference type="InterPro" id="IPR052441">
    <property type="entry name" value="Armadillo-Ser/Thr_Kinase"/>
</dbReference>
<dbReference type="Pfam" id="PF14381">
    <property type="entry name" value="EDR1_CTR1_ARMC3_pept"/>
    <property type="match status" value="1"/>
</dbReference>
<feature type="compositionally biased region" description="Low complexity" evidence="2">
    <location>
        <begin position="16"/>
        <end position="29"/>
    </location>
</feature>
<evidence type="ECO:0000313" key="4">
    <source>
        <dbReference type="EMBL" id="KVI07888.1"/>
    </source>
</evidence>
<name>A0A118K4Q4_CYNCS</name>
<dbReference type="InterPro" id="IPR055164">
    <property type="entry name" value="EDR1/CTR1/ARMC3-like_pept-like"/>
</dbReference>
<comment type="caution">
    <text evidence="4">The sequence shown here is derived from an EMBL/GenBank/DDBJ whole genome shotgun (WGS) entry which is preliminary data.</text>
</comment>
<gene>
    <name evidence="4" type="ORF">Ccrd_013749</name>
</gene>